<dbReference type="PANTHER" id="PTHR42146">
    <property type="entry name" value="3',5'-CYCLIC-NUCLEOTIDE PHOSPHODIESTERASE"/>
    <property type="match status" value="1"/>
</dbReference>
<organism evidence="2 3">
    <name type="scientific">Liquorilactobacillus hordei DSM 19519</name>
    <dbReference type="NCBI Taxonomy" id="1423759"/>
    <lineage>
        <taxon>Bacteria</taxon>
        <taxon>Bacillati</taxon>
        <taxon>Bacillota</taxon>
        <taxon>Bacilli</taxon>
        <taxon>Lactobacillales</taxon>
        <taxon>Lactobacillaceae</taxon>
        <taxon>Liquorilactobacillus</taxon>
    </lineage>
</organism>
<gene>
    <name evidence="2" type="ORF">FC92_GL001089</name>
</gene>
<comment type="caution">
    <text evidence="2">The sequence shown here is derived from an EMBL/GenBank/DDBJ whole genome shotgun (WGS) entry which is preliminary data.</text>
</comment>
<protein>
    <submittedName>
        <fullName evidence="2">DHH family phosphoesterase</fullName>
    </submittedName>
</protein>
<dbReference type="SUPFAM" id="SSF64182">
    <property type="entry name" value="DHH phosphoesterases"/>
    <property type="match status" value="1"/>
</dbReference>
<proteinExistence type="predicted"/>
<dbReference type="Pfam" id="PF02272">
    <property type="entry name" value="DHHA1"/>
    <property type="match status" value="1"/>
</dbReference>
<name>A0A0R1MJ42_9LACO</name>
<reference evidence="2 3" key="1">
    <citation type="journal article" date="2015" name="Genome Announc.">
        <title>Expanding the biotechnology potential of lactobacilli through comparative genomics of 213 strains and associated genera.</title>
        <authorList>
            <person name="Sun Z."/>
            <person name="Harris H.M."/>
            <person name="McCann A."/>
            <person name="Guo C."/>
            <person name="Argimon S."/>
            <person name="Zhang W."/>
            <person name="Yang X."/>
            <person name="Jeffery I.B."/>
            <person name="Cooney J.C."/>
            <person name="Kagawa T.F."/>
            <person name="Liu W."/>
            <person name="Song Y."/>
            <person name="Salvetti E."/>
            <person name="Wrobel A."/>
            <person name="Rasinkangas P."/>
            <person name="Parkhill J."/>
            <person name="Rea M.C."/>
            <person name="O'Sullivan O."/>
            <person name="Ritari J."/>
            <person name="Douillard F.P."/>
            <person name="Paul Ross R."/>
            <person name="Yang R."/>
            <person name="Briner A.E."/>
            <person name="Felis G.E."/>
            <person name="de Vos W.M."/>
            <person name="Barrangou R."/>
            <person name="Klaenhammer T.R."/>
            <person name="Caufield P.W."/>
            <person name="Cui Y."/>
            <person name="Zhang H."/>
            <person name="O'Toole P.W."/>
        </authorList>
    </citation>
    <scope>NUCLEOTIDE SEQUENCE [LARGE SCALE GENOMIC DNA]</scope>
    <source>
        <strain evidence="2 3">DSM 19519</strain>
    </source>
</reference>
<dbReference type="GO" id="GO:0003676">
    <property type="term" value="F:nucleic acid binding"/>
    <property type="evidence" value="ECO:0007669"/>
    <property type="project" value="InterPro"/>
</dbReference>
<dbReference type="OrthoDB" id="2035301at2"/>
<evidence type="ECO:0000313" key="2">
    <source>
        <dbReference type="EMBL" id="KRL08016.1"/>
    </source>
</evidence>
<feature type="domain" description="DHHA1" evidence="1">
    <location>
        <begin position="270"/>
        <end position="322"/>
    </location>
</feature>
<dbReference type="AlphaFoldDB" id="A0A0R1MJ42"/>
<dbReference type="InterPro" id="IPR003156">
    <property type="entry name" value="DHHA1_dom"/>
</dbReference>
<dbReference type="RefSeq" id="WP_057868803.1">
    <property type="nucleotide sequence ID" value="NZ_AZDX01000003.1"/>
</dbReference>
<evidence type="ECO:0000259" key="1">
    <source>
        <dbReference type="Pfam" id="PF02272"/>
    </source>
</evidence>
<dbReference type="STRING" id="1423759.FC92_GL001089"/>
<dbReference type="Proteomes" id="UP000051448">
    <property type="component" value="Unassembled WGS sequence"/>
</dbReference>
<dbReference type="PATRIC" id="fig|1423759.3.peg.1153"/>
<dbReference type="PANTHER" id="PTHR42146:SF1">
    <property type="entry name" value="OLIGORIBONUCLEASE NRNB"/>
    <property type="match status" value="1"/>
</dbReference>
<dbReference type="EMBL" id="AZDX01000003">
    <property type="protein sequence ID" value="KRL08016.1"/>
    <property type="molecule type" value="Genomic_DNA"/>
</dbReference>
<accession>A0A0R1MJ42</accession>
<dbReference type="InterPro" id="IPR038763">
    <property type="entry name" value="DHH_sf"/>
</dbReference>
<dbReference type="InterPro" id="IPR052968">
    <property type="entry name" value="Nucleotide_metab_enz"/>
</dbReference>
<evidence type="ECO:0000313" key="3">
    <source>
        <dbReference type="Proteomes" id="UP000051448"/>
    </source>
</evidence>
<dbReference type="GeneID" id="98309513"/>
<keyword evidence="3" id="KW-1185">Reference proteome</keyword>
<sequence>MEERVFKIFSHNDLDGYAAPVLLRQIVRNRYKHVKEKIGITFLPTTYSSTGKSGSIDNDILNFLESDSVKRTDKIYITDLTPSENVLEKLLKKSNEYGFEWGVVDHHKTALWAKEKYPDNVFIEIKAENENLQCATSLVLELALATLPNYSMGVNSLNYVEAVRRYDTWEWSKLPNTSLSLAAINLNNLFYFMLVKDREEMLELCLNKGVHQFLENNSGLVNILKEKEKKYIKKKIESVEFATLNNKFLISVVNAEEYVSNLGNQLAKLEYKGRPVDFSIVIQGSDRVSLRTVKEDVDVSKIAEQVFGGGGHAKAAGGKFDKVIYMYEIKNNGNLEGLKFEE</sequence>
<dbReference type="Gene3D" id="3.10.310.30">
    <property type="match status" value="1"/>
</dbReference>